<comment type="catalytic activity">
    <reaction evidence="6">
        <text>an N(1)-methylpseudouridine in rRNA + S-adenosyl-L-methionine = N(1)-methyl-N(3)-[(3S)-3-amino-3-carboxypropyl]pseudouridine in rRNA + S-methyl-5'-thioadenosine + H(+)</text>
        <dbReference type="Rhea" id="RHEA:63296"/>
        <dbReference type="Rhea" id="RHEA-COMP:11634"/>
        <dbReference type="Rhea" id="RHEA-COMP:16310"/>
        <dbReference type="ChEBI" id="CHEBI:15378"/>
        <dbReference type="ChEBI" id="CHEBI:17509"/>
        <dbReference type="ChEBI" id="CHEBI:59789"/>
        <dbReference type="ChEBI" id="CHEBI:74890"/>
        <dbReference type="ChEBI" id="CHEBI:146234"/>
        <dbReference type="EC" id="2.5.1.157"/>
    </reaction>
</comment>
<feature type="binding site" evidence="6">
    <location>
        <position position="34"/>
    </location>
    <ligand>
        <name>S-adenosyl-L-methionine</name>
        <dbReference type="ChEBI" id="CHEBI:59789"/>
    </ligand>
</feature>
<organism evidence="10 11">
    <name type="scientific">Laodelphax striatellus</name>
    <name type="common">Small brown planthopper</name>
    <name type="synonym">Delphax striatella</name>
    <dbReference type="NCBI Taxonomy" id="195883"/>
    <lineage>
        <taxon>Eukaryota</taxon>
        <taxon>Metazoa</taxon>
        <taxon>Ecdysozoa</taxon>
        <taxon>Arthropoda</taxon>
        <taxon>Hexapoda</taxon>
        <taxon>Insecta</taxon>
        <taxon>Pterygota</taxon>
        <taxon>Neoptera</taxon>
        <taxon>Paraneoptera</taxon>
        <taxon>Hemiptera</taxon>
        <taxon>Auchenorrhyncha</taxon>
        <taxon>Fulgoroidea</taxon>
        <taxon>Delphacidae</taxon>
        <taxon>Criomorphinae</taxon>
        <taxon>Laodelphax</taxon>
    </lineage>
</organism>
<evidence type="ECO:0000313" key="11">
    <source>
        <dbReference type="Proteomes" id="UP000291343"/>
    </source>
</evidence>
<dbReference type="InterPro" id="IPR007209">
    <property type="entry name" value="RNaseL-inhib-like_metal-bd_dom"/>
</dbReference>
<evidence type="ECO:0000256" key="6">
    <source>
        <dbReference type="HAMAP-Rule" id="MF_03146"/>
    </source>
</evidence>
<dbReference type="InterPro" id="IPR007177">
    <property type="entry name" value="Tsr3_C"/>
</dbReference>
<keyword evidence="5 6" id="KW-0949">S-adenosyl-L-methionine</keyword>
<comment type="similarity">
    <text evidence="6">Belongs to the TDD superfamily. TSR3 family.</text>
</comment>
<dbReference type="EMBL" id="QKKF02036096">
    <property type="protein sequence ID" value="RZF32732.1"/>
    <property type="molecule type" value="Genomic_DNA"/>
</dbReference>
<evidence type="ECO:0000256" key="3">
    <source>
        <dbReference type="ARBA" id="ARBA00022552"/>
    </source>
</evidence>
<gene>
    <name evidence="10" type="ORF">LSTR_LSTR005925</name>
</gene>
<dbReference type="GO" id="GO:1904047">
    <property type="term" value="F:S-adenosyl-L-methionine binding"/>
    <property type="evidence" value="ECO:0007669"/>
    <property type="project" value="UniProtKB-UniRule"/>
</dbReference>
<evidence type="ECO:0000259" key="9">
    <source>
        <dbReference type="Pfam" id="PF04068"/>
    </source>
</evidence>
<proteinExistence type="inferred from homology"/>
<dbReference type="InParanoid" id="A0A482WHI4"/>
<dbReference type="EC" id="2.5.1.157" evidence="6"/>
<keyword evidence="1" id="KW-0963">Cytoplasm</keyword>
<evidence type="ECO:0000256" key="2">
    <source>
        <dbReference type="ARBA" id="ARBA00022517"/>
    </source>
</evidence>
<dbReference type="PANTHER" id="PTHR20426">
    <property type="entry name" value="RIBOSOME BIOGENESIS PROTEIN TSR3 HOMOLOG"/>
    <property type="match status" value="1"/>
</dbReference>
<keyword evidence="2 6" id="KW-0690">Ribosome biogenesis</keyword>
<dbReference type="Proteomes" id="UP000291343">
    <property type="component" value="Unassembled WGS sequence"/>
</dbReference>
<dbReference type="GO" id="GO:0000455">
    <property type="term" value="P:enzyme-directed rRNA pseudouridine synthesis"/>
    <property type="evidence" value="ECO:0007669"/>
    <property type="project" value="UniProtKB-UniRule"/>
</dbReference>
<keyword evidence="4 6" id="KW-0808">Transferase</keyword>
<name>A0A482WHI4_LAOST</name>
<comment type="function">
    <text evidence="6">Aminocarboxypropyltransferase that catalyzes the aminocarboxypropyl transfer on pseudouridine in 18S rRNA. It constitutes the last step in biosynthesis of the hypermodified N1-methyl-N3-(3-amino-3-carboxypropyl) pseudouridine (m1acp3-Psi).</text>
</comment>
<feature type="domain" description="16S/18S rRNA aminocarboxypropyltransferase Tsr3 C-terminal" evidence="8">
    <location>
        <begin position="56"/>
        <end position="182"/>
    </location>
</feature>
<evidence type="ECO:0000256" key="1">
    <source>
        <dbReference type="ARBA" id="ARBA00022490"/>
    </source>
</evidence>
<accession>A0A482WHI4</accession>
<keyword evidence="3 6" id="KW-0698">rRNA processing</keyword>
<dbReference type="Pfam" id="PF04034">
    <property type="entry name" value="Ribo_biogen_C"/>
    <property type="match status" value="1"/>
</dbReference>
<dbReference type="SMR" id="A0A482WHI4"/>
<evidence type="ECO:0000256" key="4">
    <source>
        <dbReference type="ARBA" id="ARBA00022679"/>
    </source>
</evidence>
<feature type="binding site" evidence="6">
    <location>
        <position position="105"/>
    </location>
    <ligand>
        <name>S-adenosyl-L-methionine</name>
        <dbReference type="ChEBI" id="CHEBI:59789"/>
    </ligand>
</feature>
<dbReference type="PANTHER" id="PTHR20426:SF0">
    <property type="entry name" value="18S RRNA AMINOCARBOXYPROPYLTRANSFERASE"/>
    <property type="match status" value="1"/>
</dbReference>
<comment type="caution">
    <text evidence="10">The sequence shown here is derived from an EMBL/GenBank/DDBJ whole genome shotgun (WGS) entry which is preliminary data.</text>
</comment>
<dbReference type="HAMAP" id="MF_01116">
    <property type="entry name" value="TSR3"/>
    <property type="match status" value="1"/>
</dbReference>
<reference evidence="10 11" key="1">
    <citation type="journal article" date="2017" name="Gigascience">
        <title>Genome sequence of the small brown planthopper, Laodelphax striatellus.</title>
        <authorList>
            <person name="Zhu J."/>
            <person name="Jiang F."/>
            <person name="Wang X."/>
            <person name="Yang P."/>
            <person name="Bao Y."/>
            <person name="Zhao W."/>
            <person name="Wang W."/>
            <person name="Lu H."/>
            <person name="Wang Q."/>
            <person name="Cui N."/>
            <person name="Li J."/>
            <person name="Chen X."/>
            <person name="Luo L."/>
            <person name="Yu J."/>
            <person name="Kang L."/>
            <person name="Cui F."/>
        </authorList>
    </citation>
    <scope>NUCLEOTIDE SEQUENCE [LARGE SCALE GENOMIC DNA]</scope>
    <source>
        <strain evidence="10">Lst14</strain>
    </source>
</reference>
<feature type="domain" description="RNase L inhibitor RLI-like possible metal-binding" evidence="9">
    <location>
        <begin position="19"/>
        <end position="50"/>
    </location>
</feature>
<protein>
    <recommendedName>
        <fullName evidence="6">18S rRNA aminocarboxypropyltransferase</fullName>
        <ecNumber evidence="6">2.5.1.157</ecNumber>
    </recommendedName>
</protein>
<dbReference type="OrthoDB" id="10262062at2759"/>
<dbReference type="InterPro" id="IPR022968">
    <property type="entry name" value="Tsr3-like"/>
</dbReference>
<sequence length="230" mass="25664">MSSSDASEDETAEFKVPFPVAMWDMEHCDPKKCSGRKLARHGLVKTLRLNTRFSGIVLTPVGEKCVSLADRAVVARHGAAVVDCSWARIADTPFARMKASHPRLLPFLVAANPINYGRPAQLSCVEALAATFYITGFKDVAEFYLDKFKWGKSFITLNKELLDKYSECKDGAEVIVVQNKYLEEAEKERIQNREKDMYPPTESSSESESSDPDNDETEIKSGMENLAVNT</sequence>
<dbReference type="GO" id="GO:0106388">
    <property type="term" value="F:rRNA small subunit aminocarboxypropyltransferase activity"/>
    <property type="evidence" value="ECO:0007669"/>
    <property type="project" value="UniProtKB-EC"/>
</dbReference>
<evidence type="ECO:0000256" key="7">
    <source>
        <dbReference type="SAM" id="MobiDB-lite"/>
    </source>
</evidence>
<dbReference type="STRING" id="195883.A0A482WHI4"/>
<dbReference type="Pfam" id="PF04068">
    <property type="entry name" value="Fer4_RLI"/>
    <property type="match status" value="1"/>
</dbReference>
<feature type="compositionally biased region" description="Basic and acidic residues" evidence="7">
    <location>
        <begin position="188"/>
        <end position="197"/>
    </location>
</feature>
<dbReference type="FunCoup" id="A0A482WHI4">
    <property type="interactions" value="898"/>
</dbReference>
<evidence type="ECO:0000259" key="8">
    <source>
        <dbReference type="Pfam" id="PF04034"/>
    </source>
</evidence>
<evidence type="ECO:0000313" key="10">
    <source>
        <dbReference type="EMBL" id="RZF32732.1"/>
    </source>
</evidence>
<dbReference type="NCBIfam" id="NF002621">
    <property type="entry name" value="PRK02287.1"/>
    <property type="match status" value="1"/>
</dbReference>
<comment type="caution">
    <text evidence="6">Lacks conserved residue(s) required for the propagation of feature annotation.</text>
</comment>
<feature type="region of interest" description="Disordered" evidence="7">
    <location>
        <begin position="188"/>
        <end position="230"/>
    </location>
</feature>
<keyword evidence="11" id="KW-1185">Reference proteome</keyword>
<evidence type="ECO:0000256" key="5">
    <source>
        <dbReference type="ARBA" id="ARBA00022691"/>
    </source>
</evidence>
<dbReference type="GO" id="GO:0030490">
    <property type="term" value="P:maturation of SSU-rRNA"/>
    <property type="evidence" value="ECO:0007669"/>
    <property type="project" value="TreeGrafter"/>
</dbReference>
<feature type="binding site" evidence="6">
    <location>
        <position position="82"/>
    </location>
    <ligand>
        <name>S-adenosyl-L-methionine</name>
        <dbReference type="ChEBI" id="CHEBI:59789"/>
    </ligand>
</feature>
<dbReference type="AlphaFoldDB" id="A0A482WHI4"/>